<dbReference type="PANTHER" id="PTHR28041:SF1">
    <property type="entry name" value="LARGE RIBOSOMAL SUBUNIT PROTEIN ML59"/>
    <property type="match status" value="1"/>
</dbReference>
<gene>
    <name evidence="3" type="primary">MRPL25</name>
    <name evidence="3" type="ORF">LHYA1_G007045</name>
</gene>
<feature type="region of interest" description="Disordered" evidence="1">
    <location>
        <begin position="32"/>
        <end position="66"/>
    </location>
</feature>
<accession>A0A8H8QWV4</accession>
<dbReference type="Proteomes" id="UP000431533">
    <property type="component" value="Unassembled WGS sequence"/>
</dbReference>
<dbReference type="InterPro" id="IPR037507">
    <property type="entry name" value="Ribosomal_mL59"/>
</dbReference>
<evidence type="ECO:0000256" key="1">
    <source>
        <dbReference type="SAM" id="MobiDB-lite"/>
    </source>
</evidence>
<sequence>MATMQRSQYIKLAQSLPPRLTKFLARYPPAAILPQTSTPPNASTTPLESSSELQPSTNNDLPYPSPFRSTKHAITGKWHNPTFSLRRQADLVKLARNHGIEELLPPSVKSTAERIRRRAENGLRVKGTGIGQKVKGKESERTLKGRLEKRRQAMLDMPQMVQTWKEFAKDWDREDMVVDGRSGPNEYDDLEAGKVPEMCLYKYRDAWNGRWKQVYIYSARIYEIGESDIVGSV</sequence>
<evidence type="ECO:0000313" key="4">
    <source>
        <dbReference type="Proteomes" id="UP000431533"/>
    </source>
</evidence>
<dbReference type="AlphaFoldDB" id="A0A8H8QWV4"/>
<dbReference type="Pfam" id="PF18126">
    <property type="entry name" value="Mitoc_mL59"/>
    <property type="match status" value="1"/>
</dbReference>
<proteinExistence type="predicted"/>
<evidence type="ECO:0000313" key="3">
    <source>
        <dbReference type="EMBL" id="TVY24298.1"/>
    </source>
</evidence>
<protein>
    <submittedName>
        <fullName evidence="3">54S ribosomal protein, mitochondrial</fullName>
    </submittedName>
</protein>
<dbReference type="GO" id="GO:0003735">
    <property type="term" value="F:structural constituent of ribosome"/>
    <property type="evidence" value="ECO:0007669"/>
    <property type="project" value="InterPro"/>
</dbReference>
<keyword evidence="3" id="KW-0689">Ribosomal protein</keyword>
<dbReference type="RefSeq" id="XP_031003086.1">
    <property type="nucleotide sequence ID" value="XM_031151977.1"/>
</dbReference>
<dbReference type="OrthoDB" id="18529at2759"/>
<evidence type="ECO:0000259" key="2">
    <source>
        <dbReference type="Pfam" id="PF18126"/>
    </source>
</evidence>
<organism evidence="3 4">
    <name type="scientific">Lachnellula hyalina</name>
    <dbReference type="NCBI Taxonomy" id="1316788"/>
    <lineage>
        <taxon>Eukaryota</taxon>
        <taxon>Fungi</taxon>
        <taxon>Dikarya</taxon>
        <taxon>Ascomycota</taxon>
        <taxon>Pezizomycotina</taxon>
        <taxon>Leotiomycetes</taxon>
        <taxon>Helotiales</taxon>
        <taxon>Lachnaceae</taxon>
        <taxon>Lachnellula</taxon>
    </lineage>
</organism>
<keyword evidence="3" id="KW-0687">Ribonucleoprotein</keyword>
<keyword evidence="4" id="KW-1185">Reference proteome</keyword>
<reference evidence="3 4" key="1">
    <citation type="submission" date="2018-05" db="EMBL/GenBank/DDBJ databases">
        <title>Genome sequencing and assembly of the regulated plant pathogen Lachnellula willkommii and related sister species for the development of diagnostic species identification markers.</title>
        <authorList>
            <person name="Giroux E."/>
            <person name="Bilodeau G."/>
        </authorList>
    </citation>
    <scope>NUCLEOTIDE SEQUENCE [LARGE SCALE GENOMIC DNA]</scope>
    <source>
        <strain evidence="3 4">CBS 185.66</strain>
    </source>
</reference>
<dbReference type="PANTHER" id="PTHR28041">
    <property type="entry name" value="54S RIBOSOMAL PROTEIN L25, MITOCHONDRIAL"/>
    <property type="match status" value="1"/>
</dbReference>
<dbReference type="GeneID" id="41987243"/>
<comment type="caution">
    <text evidence="3">The sequence shown here is derived from an EMBL/GenBank/DDBJ whole genome shotgun (WGS) entry which is preliminary data.</text>
</comment>
<dbReference type="EMBL" id="QGMH01000137">
    <property type="protein sequence ID" value="TVY24298.1"/>
    <property type="molecule type" value="Genomic_DNA"/>
</dbReference>
<feature type="compositionally biased region" description="Polar residues" evidence="1">
    <location>
        <begin position="34"/>
        <end position="60"/>
    </location>
</feature>
<name>A0A8H8QWV4_9HELO</name>
<dbReference type="GO" id="GO:0005762">
    <property type="term" value="C:mitochondrial large ribosomal subunit"/>
    <property type="evidence" value="ECO:0007669"/>
    <property type="project" value="InterPro"/>
</dbReference>
<dbReference type="InterPro" id="IPR040922">
    <property type="entry name" value="Ribosomal_mL59_dom"/>
</dbReference>
<feature type="domain" description="Large ribosomal subunit protein mL59" evidence="2">
    <location>
        <begin position="18"/>
        <end position="166"/>
    </location>
</feature>